<sequence length="489" mass="55827">MALLSPLWGIGQPTLISVTQPIPQHQLLADFDTFRRIYQTANSGLYRYRSKKNIDSVFAANRKQIRPGATVLDLYQRLYAVTDYTGSLHSDNYLPARIDSLLKSEVSFFPHPVKIIDGALLINTTHGTLPVGSRLLAINGQHVSDVLGRLGKYATTDGYNKTGKSFLISQHFAWYYRLDYGPCSTYDLTYLAPGRTDTSRCRIPAVAYSNCQKAFAQRYSLPLEKDLPAYELTLIDSLATACVTVRTFDLDHKQEKEYRRFLDSTFRLLNRRPDIRSLIVDVRQNSGGNDPNDLLLYSYLARQRFRENKRAYTIFRNVPLPAYFVEETAGERQELADELRTEHYARARQGKYYLRTKENPRWLPNPNRFRGKLVLLIGPQTASAGSLFASLVRSDPEAVVIGEETMGGYYGHTGHESVAYRLPYTQIRVKFSIIDLDQDVRVLPFIPRGRGVFPDYTIKETKESFLRNHDTVLDFTLQLIKTAPGLPKR</sequence>
<dbReference type="InterPro" id="IPR029045">
    <property type="entry name" value="ClpP/crotonase-like_dom_sf"/>
</dbReference>
<dbReference type="AlphaFoldDB" id="A0A2T0TF14"/>
<evidence type="ECO:0000259" key="1">
    <source>
        <dbReference type="Pfam" id="PF03572"/>
    </source>
</evidence>
<dbReference type="Gene3D" id="3.90.226.10">
    <property type="entry name" value="2-enoyl-CoA Hydratase, Chain A, domain 1"/>
    <property type="match status" value="1"/>
</dbReference>
<dbReference type="GO" id="GO:0006508">
    <property type="term" value="P:proteolysis"/>
    <property type="evidence" value="ECO:0007669"/>
    <property type="project" value="InterPro"/>
</dbReference>
<protein>
    <submittedName>
        <fullName evidence="2">Peptidase S41-like protein</fullName>
    </submittedName>
</protein>
<dbReference type="InterPro" id="IPR005151">
    <property type="entry name" value="Tail-specific_protease"/>
</dbReference>
<evidence type="ECO:0000313" key="2">
    <source>
        <dbReference type="EMBL" id="PRY44250.1"/>
    </source>
</evidence>
<dbReference type="EMBL" id="PVTE01000003">
    <property type="protein sequence ID" value="PRY44250.1"/>
    <property type="molecule type" value="Genomic_DNA"/>
</dbReference>
<name>A0A2T0TF14_9BACT</name>
<dbReference type="SUPFAM" id="SSF52096">
    <property type="entry name" value="ClpP/crotonase"/>
    <property type="match status" value="1"/>
</dbReference>
<reference evidence="2 3" key="1">
    <citation type="submission" date="2018-03" db="EMBL/GenBank/DDBJ databases">
        <title>Genomic Encyclopedia of Archaeal and Bacterial Type Strains, Phase II (KMG-II): from individual species to whole genera.</title>
        <authorList>
            <person name="Goeker M."/>
        </authorList>
    </citation>
    <scope>NUCLEOTIDE SEQUENCE [LARGE SCALE GENOMIC DNA]</scope>
    <source>
        <strain evidence="2 3">DSM 28354</strain>
    </source>
</reference>
<gene>
    <name evidence="2" type="ORF">CLV58_103219</name>
</gene>
<organism evidence="2 3">
    <name type="scientific">Spirosoma oryzae</name>
    <dbReference type="NCBI Taxonomy" id="1469603"/>
    <lineage>
        <taxon>Bacteria</taxon>
        <taxon>Pseudomonadati</taxon>
        <taxon>Bacteroidota</taxon>
        <taxon>Cytophagia</taxon>
        <taxon>Cytophagales</taxon>
        <taxon>Cytophagaceae</taxon>
        <taxon>Spirosoma</taxon>
    </lineage>
</organism>
<dbReference type="GO" id="GO:0008236">
    <property type="term" value="F:serine-type peptidase activity"/>
    <property type="evidence" value="ECO:0007669"/>
    <property type="project" value="InterPro"/>
</dbReference>
<proteinExistence type="predicted"/>
<dbReference type="Pfam" id="PF03572">
    <property type="entry name" value="Peptidase_S41"/>
    <property type="match status" value="1"/>
</dbReference>
<accession>A0A2T0TF14</accession>
<dbReference type="Proteomes" id="UP000238375">
    <property type="component" value="Unassembled WGS sequence"/>
</dbReference>
<feature type="domain" description="Tail specific protease" evidence="1">
    <location>
        <begin position="241"/>
        <end position="408"/>
    </location>
</feature>
<evidence type="ECO:0000313" key="3">
    <source>
        <dbReference type="Proteomes" id="UP000238375"/>
    </source>
</evidence>
<keyword evidence="3" id="KW-1185">Reference proteome</keyword>
<comment type="caution">
    <text evidence="2">The sequence shown here is derived from an EMBL/GenBank/DDBJ whole genome shotgun (WGS) entry which is preliminary data.</text>
</comment>